<evidence type="ECO:0000313" key="2">
    <source>
        <dbReference type="EMBL" id="KAF0710117.1"/>
    </source>
</evidence>
<feature type="region of interest" description="Disordered" evidence="1">
    <location>
        <begin position="1"/>
        <end position="21"/>
    </location>
</feature>
<evidence type="ECO:0000256" key="1">
    <source>
        <dbReference type="SAM" id="MobiDB-lite"/>
    </source>
</evidence>
<dbReference type="EMBL" id="VJMI01018599">
    <property type="protein sequence ID" value="KAF0710117.1"/>
    <property type="molecule type" value="Genomic_DNA"/>
</dbReference>
<organism evidence="2 3">
    <name type="scientific">Aphanomyces astaci</name>
    <name type="common">Crayfish plague agent</name>
    <dbReference type="NCBI Taxonomy" id="112090"/>
    <lineage>
        <taxon>Eukaryota</taxon>
        <taxon>Sar</taxon>
        <taxon>Stramenopiles</taxon>
        <taxon>Oomycota</taxon>
        <taxon>Saprolegniomycetes</taxon>
        <taxon>Saprolegniales</taxon>
        <taxon>Verrucalvaceae</taxon>
        <taxon>Aphanomyces</taxon>
    </lineage>
</organism>
<dbReference type="Proteomes" id="UP000469452">
    <property type="component" value="Unassembled WGS sequence"/>
</dbReference>
<dbReference type="VEuPathDB" id="FungiDB:H257_04862"/>
<feature type="compositionally biased region" description="Pro residues" evidence="1">
    <location>
        <begin position="11"/>
        <end position="20"/>
    </location>
</feature>
<comment type="caution">
    <text evidence="2">The sequence shown here is derived from an EMBL/GenBank/DDBJ whole genome shotgun (WGS) entry which is preliminary data.</text>
</comment>
<gene>
    <name evidence="2" type="ORF">AaE_012641</name>
</gene>
<accession>A0A6A4ZFA4</accession>
<evidence type="ECO:0000313" key="3">
    <source>
        <dbReference type="Proteomes" id="UP000469452"/>
    </source>
</evidence>
<dbReference type="AlphaFoldDB" id="A0A6A4ZFA4"/>
<sequence>MLLHQRRILRPTPPPPPPTFEDPLSLPVWLVDNVTHEATEIPCEPATRQVNYLATDSEVADTLSILSRVSGAPVALVNLIAYMADICTNHAVDTHDLVVGNAPLDREYLRFVVPPSSTPHLEVLSSSLVIECVSHDQGWASDDADNHSYKNCWSWVEFEVVDVSNGSVVLPRQEMCRNLRASKPFRRHRLRVTDKAILDRLRPGCHVVLHLRAEFNAWSNHARYASISLRQWWGLRDEESAVISSC</sequence>
<protein>
    <submittedName>
        <fullName evidence="2">Uncharacterized protein</fullName>
    </submittedName>
</protein>
<reference evidence="2 3" key="1">
    <citation type="submission" date="2019-06" db="EMBL/GenBank/DDBJ databases">
        <title>Genomics analysis of Aphanomyces spp. identifies a new class of oomycete effector associated with host adaptation.</title>
        <authorList>
            <person name="Gaulin E."/>
        </authorList>
    </citation>
    <scope>NUCLEOTIDE SEQUENCE [LARGE SCALE GENOMIC DNA]</scope>
    <source>
        <strain evidence="2 3">E</strain>
    </source>
</reference>
<name>A0A6A4ZFA4_APHAT</name>
<proteinExistence type="predicted"/>